<evidence type="ECO:0000256" key="2">
    <source>
        <dbReference type="ARBA" id="ARBA00007163"/>
    </source>
</evidence>
<sequence>MAGSSGGSTGGDESPSHSTQDYQDHKPLPKLRGSRGQALPTIITQLPPRKQAKTEDEKEQRRIERILRNRRAAQSFRDRKKLEFEAIEKRNMELEKQLRDSQSSKRKLAQELSRLRKQMNQSTDSVRSKTTYQRPTILVSHSSQADTNSAASDMSDEATAPAPAPALAQRRNRDPDAQSQSSRVSWMFPTETSRDSEDLISQTYEATAEQYPSPPKELSHCVNKENWPASQAMYEPDPVPHYNDSGFFLSSTYEQRDMLCPWSENCQNFPDAGHCCDDIFCPDQPLAAECMGAAGPDFGGLEFMLNDKRGNFHADKVGNKLDLVMGIPSPAVSSGLQYPQLAPAQQQQPVFNDEWAFLNVHSFR</sequence>
<feature type="region of interest" description="Disordered" evidence="8">
    <location>
        <begin position="95"/>
        <end position="196"/>
    </location>
</feature>
<dbReference type="KEGG" id="uvi:66064046"/>
<dbReference type="PANTHER" id="PTHR46714">
    <property type="entry name" value="TRANSCRIPTIONAL ACTIVATOR HAC1"/>
    <property type="match status" value="1"/>
</dbReference>
<evidence type="ECO:0000256" key="6">
    <source>
        <dbReference type="ARBA" id="ARBA00023230"/>
    </source>
</evidence>
<feature type="compositionally biased region" description="Low complexity" evidence="8">
    <location>
        <begin position="158"/>
        <end position="168"/>
    </location>
</feature>
<evidence type="ECO:0000256" key="5">
    <source>
        <dbReference type="ARBA" id="ARBA00023163"/>
    </source>
</evidence>
<comment type="similarity">
    <text evidence="2">Belongs to the bZIP family.</text>
</comment>
<dbReference type="GO" id="GO:0000981">
    <property type="term" value="F:DNA-binding transcription factor activity, RNA polymerase II-specific"/>
    <property type="evidence" value="ECO:0007669"/>
    <property type="project" value="InterPro"/>
</dbReference>
<feature type="domain" description="BZIP" evidence="9">
    <location>
        <begin position="59"/>
        <end position="122"/>
    </location>
</feature>
<protein>
    <recommendedName>
        <fullName evidence="9">BZIP domain-containing protein</fullName>
    </recommendedName>
</protein>
<dbReference type="SUPFAM" id="SSF57959">
    <property type="entry name" value="Leucine zipper domain"/>
    <property type="match status" value="1"/>
</dbReference>
<dbReference type="RefSeq" id="XP_042996700.1">
    <property type="nucleotide sequence ID" value="XM_043140766.1"/>
</dbReference>
<evidence type="ECO:0000256" key="7">
    <source>
        <dbReference type="ARBA" id="ARBA00023242"/>
    </source>
</evidence>
<feature type="compositionally biased region" description="Basic and acidic residues" evidence="8">
    <location>
        <begin position="52"/>
        <end position="63"/>
    </location>
</feature>
<organism evidence="10 11">
    <name type="scientific">Ustilaginoidea virens</name>
    <name type="common">Rice false smut fungus</name>
    <name type="synonym">Villosiclava virens</name>
    <dbReference type="NCBI Taxonomy" id="1159556"/>
    <lineage>
        <taxon>Eukaryota</taxon>
        <taxon>Fungi</taxon>
        <taxon>Dikarya</taxon>
        <taxon>Ascomycota</taxon>
        <taxon>Pezizomycotina</taxon>
        <taxon>Sordariomycetes</taxon>
        <taxon>Hypocreomycetidae</taxon>
        <taxon>Hypocreales</taxon>
        <taxon>Clavicipitaceae</taxon>
        <taxon>Ustilaginoidea</taxon>
    </lineage>
</organism>
<evidence type="ECO:0000259" key="9">
    <source>
        <dbReference type="PROSITE" id="PS50217"/>
    </source>
</evidence>
<dbReference type="PANTHER" id="PTHR46714:SF6">
    <property type="entry name" value="TRANSCRIPTIONAL ACTIVATOR HAC1"/>
    <property type="match status" value="1"/>
</dbReference>
<dbReference type="GO" id="GO:0045944">
    <property type="term" value="P:positive regulation of transcription by RNA polymerase II"/>
    <property type="evidence" value="ECO:0007669"/>
    <property type="project" value="InterPro"/>
</dbReference>
<evidence type="ECO:0000313" key="11">
    <source>
        <dbReference type="Proteomes" id="UP000027002"/>
    </source>
</evidence>
<proteinExistence type="inferred from homology"/>
<name>A0A8E5MGY4_USTVR</name>
<keyword evidence="4" id="KW-0238">DNA-binding</keyword>
<dbReference type="Proteomes" id="UP000027002">
    <property type="component" value="Chromosome 2"/>
</dbReference>
<feature type="region of interest" description="Disordered" evidence="8">
    <location>
        <begin position="1"/>
        <end position="63"/>
    </location>
</feature>
<keyword evidence="6" id="KW-0834">Unfolded protein response</keyword>
<accession>A0A8E5MGY4</accession>
<reference evidence="10" key="1">
    <citation type="submission" date="2020-03" db="EMBL/GenBank/DDBJ databases">
        <title>A mixture of massive structural variations and highly conserved coding sequences in Ustilaginoidea virens genome.</title>
        <authorList>
            <person name="Zhang K."/>
            <person name="Zhao Z."/>
            <person name="Zhang Z."/>
            <person name="Li Y."/>
            <person name="Hsiang T."/>
            <person name="Sun W."/>
        </authorList>
    </citation>
    <scope>NUCLEOTIDE SEQUENCE</scope>
    <source>
        <strain evidence="10">UV-8b</strain>
    </source>
</reference>
<keyword evidence="3" id="KW-0805">Transcription regulation</keyword>
<dbReference type="OrthoDB" id="674948at2759"/>
<dbReference type="EMBL" id="CP072754">
    <property type="protein sequence ID" value="QUC19027.1"/>
    <property type="molecule type" value="Genomic_DNA"/>
</dbReference>
<dbReference type="GO" id="GO:0006986">
    <property type="term" value="P:response to unfolded protein"/>
    <property type="evidence" value="ECO:0007669"/>
    <property type="project" value="UniProtKB-KW"/>
</dbReference>
<dbReference type="GO" id="GO:0005634">
    <property type="term" value="C:nucleus"/>
    <property type="evidence" value="ECO:0007669"/>
    <property type="project" value="UniProtKB-SubCell"/>
</dbReference>
<comment type="subcellular location">
    <subcellularLocation>
        <location evidence="1">Nucleus</location>
    </subcellularLocation>
</comment>
<evidence type="ECO:0000256" key="8">
    <source>
        <dbReference type="SAM" id="MobiDB-lite"/>
    </source>
</evidence>
<keyword evidence="7" id="KW-0539">Nucleus</keyword>
<dbReference type="GeneID" id="66064046"/>
<dbReference type="AlphaFoldDB" id="A0A8E5MGY4"/>
<dbReference type="InterPro" id="IPR004827">
    <property type="entry name" value="bZIP"/>
</dbReference>
<dbReference type="SMART" id="SM00338">
    <property type="entry name" value="BRLZ"/>
    <property type="match status" value="1"/>
</dbReference>
<keyword evidence="11" id="KW-1185">Reference proteome</keyword>
<dbReference type="PROSITE" id="PS50217">
    <property type="entry name" value="BZIP"/>
    <property type="match status" value="1"/>
</dbReference>
<feature type="compositionally biased region" description="Polar residues" evidence="8">
    <location>
        <begin position="118"/>
        <end position="152"/>
    </location>
</feature>
<dbReference type="InterPro" id="IPR044280">
    <property type="entry name" value="Hac1/HY5"/>
</dbReference>
<feature type="compositionally biased region" description="Gly residues" evidence="8">
    <location>
        <begin position="1"/>
        <end position="10"/>
    </location>
</feature>
<evidence type="ECO:0000256" key="1">
    <source>
        <dbReference type="ARBA" id="ARBA00004123"/>
    </source>
</evidence>
<keyword evidence="5" id="KW-0804">Transcription</keyword>
<dbReference type="InterPro" id="IPR046347">
    <property type="entry name" value="bZIP_sf"/>
</dbReference>
<evidence type="ECO:0000313" key="10">
    <source>
        <dbReference type="EMBL" id="QUC19027.1"/>
    </source>
</evidence>
<gene>
    <name evidence="10" type="ORF">UV8b_03268</name>
</gene>
<evidence type="ECO:0000256" key="3">
    <source>
        <dbReference type="ARBA" id="ARBA00023015"/>
    </source>
</evidence>
<evidence type="ECO:0000256" key="4">
    <source>
        <dbReference type="ARBA" id="ARBA00023125"/>
    </source>
</evidence>
<dbReference type="GO" id="GO:0003677">
    <property type="term" value="F:DNA binding"/>
    <property type="evidence" value="ECO:0007669"/>
    <property type="project" value="UniProtKB-KW"/>
</dbReference>